<organism evidence="2 3">
    <name type="scientific">Parageobacillus toebii</name>
    <dbReference type="NCBI Taxonomy" id="153151"/>
    <lineage>
        <taxon>Bacteria</taxon>
        <taxon>Bacillati</taxon>
        <taxon>Bacillota</taxon>
        <taxon>Bacilli</taxon>
        <taxon>Bacillales</taxon>
        <taxon>Anoxybacillaceae</taxon>
        <taxon>Parageobacillus</taxon>
    </lineage>
</organism>
<comment type="caution">
    <text evidence="2">The sequence shown here is derived from an EMBL/GenBank/DDBJ whole genome shotgun (WGS) entry which is preliminary data.</text>
</comment>
<gene>
    <name evidence="2" type="ORF">B4110_3572</name>
</gene>
<feature type="region of interest" description="Disordered" evidence="1">
    <location>
        <begin position="91"/>
        <end position="112"/>
    </location>
</feature>
<reference evidence="2 3" key="1">
    <citation type="submission" date="2016-01" db="EMBL/GenBank/DDBJ databases">
        <title>Draft Genome Sequences of Seven Thermophilic Sporeformers Isolated from Foods.</title>
        <authorList>
            <person name="Berendsen E.M."/>
            <person name="Wells-Bennik M.H."/>
            <person name="Krawcyk A.O."/>
            <person name="De Jong A."/>
            <person name="Holsappel S."/>
            <person name="Eijlander R.T."/>
            <person name="Kuipers O.P."/>
        </authorList>
    </citation>
    <scope>NUCLEOTIDE SEQUENCE [LARGE SCALE GENOMIC DNA]</scope>
    <source>
        <strain evidence="2 3">B4110</strain>
    </source>
</reference>
<proteinExistence type="predicted"/>
<evidence type="ECO:0000313" key="2">
    <source>
        <dbReference type="EMBL" id="KYD32742.1"/>
    </source>
</evidence>
<dbReference type="PATRIC" id="fig|153151.4.peg.3865"/>
<protein>
    <submittedName>
        <fullName evidence="2">Uncharacterized protein</fullName>
    </submittedName>
</protein>
<name>A0A150N809_9BACL</name>
<feature type="compositionally biased region" description="Polar residues" evidence="1">
    <location>
        <begin position="1"/>
        <end position="10"/>
    </location>
</feature>
<sequence>MTRPFSQKSKWQAGAETAEEHKKPLSSARAPTPMRLSPLVGARHCGKRGAAPFLVAGTCGQRIQSGILRKKTRIFPIPKFAKELGRSKHMEAGIRGNGGLSPVLRSGKTGATPVLPHKLASAMAPSSSSIGRMRDIV</sequence>
<dbReference type="EMBL" id="LQYW01000007">
    <property type="protein sequence ID" value="KYD32742.1"/>
    <property type="molecule type" value="Genomic_DNA"/>
</dbReference>
<dbReference type="Proteomes" id="UP000075324">
    <property type="component" value="Unassembled WGS sequence"/>
</dbReference>
<evidence type="ECO:0000256" key="1">
    <source>
        <dbReference type="SAM" id="MobiDB-lite"/>
    </source>
</evidence>
<dbReference type="AlphaFoldDB" id="A0A150N809"/>
<feature type="region of interest" description="Disordered" evidence="1">
    <location>
        <begin position="1"/>
        <end position="35"/>
    </location>
</feature>
<accession>A0A150N809</accession>
<evidence type="ECO:0000313" key="3">
    <source>
        <dbReference type="Proteomes" id="UP000075324"/>
    </source>
</evidence>